<organism evidence="1 2">
    <name type="scientific">Pieris macdunnoughi</name>
    <dbReference type="NCBI Taxonomy" id="345717"/>
    <lineage>
        <taxon>Eukaryota</taxon>
        <taxon>Metazoa</taxon>
        <taxon>Ecdysozoa</taxon>
        <taxon>Arthropoda</taxon>
        <taxon>Hexapoda</taxon>
        <taxon>Insecta</taxon>
        <taxon>Pterygota</taxon>
        <taxon>Neoptera</taxon>
        <taxon>Endopterygota</taxon>
        <taxon>Lepidoptera</taxon>
        <taxon>Glossata</taxon>
        <taxon>Ditrysia</taxon>
        <taxon>Papilionoidea</taxon>
        <taxon>Pieridae</taxon>
        <taxon>Pierinae</taxon>
        <taxon>Pieris</taxon>
    </lineage>
</organism>
<protein>
    <submittedName>
        <fullName evidence="1">Uncharacterized protein</fullName>
    </submittedName>
</protein>
<dbReference type="EMBL" id="CAJOBZ010000045">
    <property type="protein sequence ID" value="CAF4911800.1"/>
    <property type="molecule type" value="Genomic_DNA"/>
</dbReference>
<evidence type="ECO:0000313" key="1">
    <source>
        <dbReference type="EMBL" id="CAF4911800.1"/>
    </source>
</evidence>
<evidence type="ECO:0000313" key="2">
    <source>
        <dbReference type="Proteomes" id="UP000663880"/>
    </source>
</evidence>
<accession>A0A821VRH2</accession>
<dbReference type="Proteomes" id="UP000663880">
    <property type="component" value="Unassembled WGS sequence"/>
</dbReference>
<keyword evidence="2" id="KW-1185">Reference proteome</keyword>
<gene>
    <name evidence="1" type="ORF">PMACD_LOCUS12202</name>
</gene>
<comment type="caution">
    <text evidence="1">The sequence shown here is derived from an EMBL/GenBank/DDBJ whole genome shotgun (WGS) entry which is preliminary data.</text>
</comment>
<sequence>MLCYSWSELQEFNRERFGRSFTYYSRVKNVACAACGGWATARMRVGQCTRGKFTVLILLRTPQNINGHWAMKCPWPMIAPDFILLVVDELQYIDVIPALQYL</sequence>
<name>A0A821VRH2_9NEOP</name>
<dbReference type="AlphaFoldDB" id="A0A821VRH2"/>
<reference evidence="1" key="1">
    <citation type="submission" date="2021-02" db="EMBL/GenBank/DDBJ databases">
        <authorList>
            <person name="Steward A R."/>
        </authorList>
    </citation>
    <scope>NUCLEOTIDE SEQUENCE</scope>
</reference>
<proteinExistence type="predicted"/>